<dbReference type="EMBL" id="JALIEB010000010">
    <property type="protein sequence ID" value="MCV3272853.1"/>
    <property type="molecule type" value="Genomic_DNA"/>
</dbReference>
<comment type="caution">
    <text evidence="2">The sequence shown here is derived from an EMBL/GenBank/DDBJ whole genome shotgun (WGS) entry which is preliminary data.</text>
</comment>
<accession>A0ABT3BH10</accession>
<dbReference type="RefSeq" id="WP_263845170.1">
    <property type="nucleotide sequence ID" value="NZ_JALIEB010000010.1"/>
</dbReference>
<name>A0ABT3BH10_9RHOB</name>
<organism evidence="2 3">
    <name type="scientific">Roseobacter sinensis</name>
    <dbReference type="NCBI Taxonomy" id="2931391"/>
    <lineage>
        <taxon>Bacteria</taxon>
        <taxon>Pseudomonadati</taxon>
        <taxon>Pseudomonadota</taxon>
        <taxon>Alphaproteobacteria</taxon>
        <taxon>Rhodobacterales</taxon>
        <taxon>Roseobacteraceae</taxon>
        <taxon>Roseobacter</taxon>
    </lineage>
</organism>
<keyword evidence="1" id="KW-0732">Signal</keyword>
<sequence length="57" mass="6281">MRLLTATALLMLATPALAEYRLEIAATGKRDYYCTITVALTNESDAPLTEINAFFLN</sequence>
<feature type="signal peptide" evidence="1">
    <location>
        <begin position="1"/>
        <end position="18"/>
    </location>
</feature>
<keyword evidence="3" id="KW-1185">Reference proteome</keyword>
<dbReference type="Proteomes" id="UP001208690">
    <property type="component" value="Unassembled WGS sequence"/>
</dbReference>
<evidence type="ECO:0000313" key="3">
    <source>
        <dbReference type="Proteomes" id="UP001208690"/>
    </source>
</evidence>
<reference evidence="2 3" key="1">
    <citation type="submission" date="2022-04" db="EMBL/GenBank/DDBJ databases">
        <title>Roseobacter sp. WL0113 is a bacterium isolated from neritic sediment.</title>
        <authorList>
            <person name="Wang L."/>
            <person name="He W."/>
            <person name="Zhang D.-F."/>
        </authorList>
    </citation>
    <scope>NUCLEOTIDE SEQUENCE [LARGE SCALE GENOMIC DNA]</scope>
    <source>
        <strain evidence="2 3">WL0113</strain>
    </source>
</reference>
<proteinExistence type="predicted"/>
<evidence type="ECO:0000256" key="1">
    <source>
        <dbReference type="SAM" id="SignalP"/>
    </source>
</evidence>
<feature type="chain" id="PRO_5047294030" evidence="1">
    <location>
        <begin position="19"/>
        <end position="57"/>
    </location>
</feature>
<protein>
    <submittedName>
        <fullName evidence="2">Uncharacterized protein</fullName>
    </submittedName>
</protein>
<evidence type="ECO:0000313" key="2">
    <source>
        <dbReference type="EMBL" id="MCV3272853.1"/>
    </source>
</evidence>
<gene>
    <name evidence="2" type="ORF">MUB52_15575</name>
</gene>